<proteinExistence type="predicted"/>
<reference evidence="1" key="1">
    <citation type="submission" date="2018-02" db="EMBL/GenBank/DDBJ databases">
        <title>Rhizophora mucronata_Transcriptome.</title>
        <authorList>
            <person name="Meera S.P."/>
            <person name="Sreeshan A."/>
            <person name="Augustine A."/>
        </authorList>
    </citation>
    <scope>NUCLEOTIDE SEQUENCE</scope>
    <source>
        <tissue evidence="1">Leaf</tissue>
    </source>
</reference>
<accession>A0A2P2QAF9</accession>
<name>A0A2P2QAF9_RHIMU</name>
<dbReference type="EMBL" id="GGEC01083395">
    <property type="protein sequence ID" value="MBX63879.1"/>
    <property type="molecule type" value="Transcribed_RNA"/>
</dbReference>
<dbReference type="AlphaFoldDB" id="A0A2P2QAF9"/>
<sequence length="25" mass="2898">MNVMLFHFMTSHCLAQPPHQSSIQI</sequence>
<evidence type="ECO:0000313" key="1">
    <source>
        <dbReference type="EMBL" id="MBX63879.1"/>
    </source>
</evidence>
<protein>
    <submittedName>
        <fullName evidence="1">Uncharacterized protein</fullName>
    </submittedName>
</protein>
<organism evidence="1">
    <name type="scientific">Rhizophora mucronata</name>
    <name type="common">Asiatic mangrove</name>
    <dbReference type="NCBI Taxonomy" id="61149"/>
    <lineage>
        <taxon>Eukaryota</taxon>
        <taxon>Viridiplantae</taxon>
        <taxon>Streptophyta</taxon>
        <taxon>Embryophyta</taxon>
        <taxon>Tracheophyta</taxon>
        <taxon>Spermatophyta</taxon>
        <taxon>Magnoliopsida</taxon>
        <taxon>eudicotyledons</taxon>
        <taxon>Gunneridae</taxon>
        <taxon>Pentapetalae</taxon>
        <taxon>rosids</taxon>
        <taxon>fabids</taxon>
        <taxon>Malpighiales</taxon>
        <taxon>Rhizophoraceae</taxon>
        <taxon>Rhizophora</taxon>
    </lineage>
</organism>